<dbReference type="Proteomes" id="UP001055072">
    <property type="component" value="Unassembled WGS sequence"/>
</dbReference>
<keyword evidence="2" id="KW-1185">Reference proteome</keyword>
<comment type="caution">
    <text evidence="1">The sequence shown here is derived from an EMBL/GenBank/DDBJ whole genome shotgun (WGS) entry which is preliminary data.</text>
</comment>
<proteinExistence type="predicted"/>
<sequence>MKQVLNCNRELGFWGPWITERTLSLAEADNGATLLDVHGGHFLACFIEAMGESFASVSAVMETRFPDYQVTPASGEPPKSDETFKRTCEDNIAISGTLKSGAVASLHFRSGLSTTKPGRTPFLWLIDGTEGTIKAEDDDLQLEKPSEIY</sequence>
<evidence type="ECO:0000313" key="1">
    <source>
        <dbReference type="EMBL" id="KAI0087991.1"/>
    </source>
</evidence>
<accession>A0ACB8U181</accession>
<protein>
    <submittedName>
        <fullName evidence="1">Uncharacterized protein</fullName>
    </submittedName>
</protein>
<gene>
    <name evidence="1" type="ORF">BDY19DRAFT_906982</name>
</gene>
<evidence type="ECO:0000313" key="2">
    <source>
        <dbReference type="Proteomes" id="UP001055072"/>
    </source>
</evidence>
<organism evidence="1 2">
    <name type="scientific">Irpex rosettiformis</name>
    <dbReference type="NCBI Taxonomy" id="378272"/>
    <lineage>
        <taxon>Eukaryota</taxon>
        <taxon>Fungi</taxon>
        <taxon>Dikarya</taxon>
        <taxon>Basidiomycota</taxon>
        <taxon>Agaricomycotina</taxon>
        <taxon>Agaricomycetes</taxon>
        <taxon>Polyporales</taxon>
        <taxon>Irpicaceae</taxon>
        <taxon>Irpex</taxon>
    </lineage>
</organism>
<name>A0ACB8U181_9APHY</name>
<dbReference type="EMBL" id="MU274915">
    <property type="protein sequence ID" value="KAI0087991.1"/>
    <property type="molecule type" value="Genomic_DNA"/>
</dbReference>
<reference evidence="1" key="1">
    <citation type="journal article" date="2021" name="Environ. Microbiol.">
        <title>Gene family expansions and transcriptome signatures uncover fungal adaptations to wood decay.</title>
        <authorList>
            <person name="Hage H."/>
            <person name="Miyauchi S."/>
            <person name="Viragh M."/>
            <person name="Drula E."/>
            <person name="Min B."/>
            <person name="Chaduli D."/>
            <person name="Navarro D."/>
            <person name="Favel A."/>
            <person name="Norest M."/>
            <person name="Lesage-Meessen L."/>
            <person name="Balint B."/>
            <person name="Merenyi Z."/>
            <person name="de Eugenio L."/>
            <person name="Morin E."/>
            <person name="Martinez A.T."/>
            <person name="Baldrian P."/>
            <person name="Stursova M."/>
            <person name="Martinez M.J."/>
            <person name="Novotny C."/>
            <person name="Magnuson J.K."/>
            <person name="Spatafora J.W."/>
            <person name="Maurice S."/>
            <person name="Pangilinan J."/>
            <person name="Andreopoulos W."/>
            <person name="LaButti K."/>
            <person name="Hundley H."/>
            <person name="Na H."/>
            <person name="Kuo A."/>
            <person name="Barry K."/>
            <person name="Lipzen A."/>
            <person name="Henrissat B."/>
            <person name="Riley R."/>
            <person name="Ahrendt S."/>
            <person name="Nagy L.G."/>
            <person name="Grigoriev I.V."/>
            <person name="Martin F."/>
            <person name="Rosso M.N."/>
        </authorList>
    </citation>
    <scope>NUCLEOTIDE SEQUENCE</scope>
    <source>
        <strain evidence="1">CBS 384.51</strain>
    </source>
</reference>